<accession>A0A0N1H5T3</accession>
<dbReference type="GO" id="GO:0015031">
    <property type="term" value="P:protein transport"/>
    <property type="evidence" value="ECO:0007669"/>
    <property type="project" value="UniProtKB-KW"/>
</dbReference>
<protein>
    <submittedName>
        <fullName evidence="10">Vacuolar protein sorting-associated protein 54</fullName>
    </submittedName>
</protein>
<keyword evidence="6 7" id="KW-0175">Coiled coil</keyword>
<evidence type="ECO:0000256" key="8">
    <source>
        <dbReference type="SAM" id="MobiDB-lite"/>
    </source>
</evidence>
<dbReference type="GO" id="GO:0006896">
    <property type="term" value="P:Golgi to vacuole transport"/>
    <property type="evidence" value="ECO:0007669"/>
    <property type="project" value="TreeGrafter"/>
</dbReference>
<evidence type="ECO:0000256" key="7">
    <source>
        <dbReference type="SAM" id="Coils"/>
    </source>
</evidence>
<feature type="compositionally biased region" description="Basic and acidic residues" evidence="8">
    <location>
        <begin position="152"/>
        <end position="162"/>
    </location>
</feature>
<comment type="caution">
    <text evidence="10">The sequence shown here is derived from an EMBL/GenBank/DDBJ whole genome shotgun (WGS) entry which is preliminary data.</text>
</comment>
<dbReference type="EMBL" id="LFJN01000031">
    <property type="protein sequence ID" value="KPI36475.1"/>
    <property type="molecule type" value="Genomic_DNA"/>
</dbReference>
<evidence type="ECO:0000313" key="11">
    <source>
        <dbReference type="Proteomes" id="UP000038010"/>
    </source>
</evidence>
<evidence type="ECO:0000313" key="10">
    <source>
        <dbReference type="EMBL" id="KPI36475.1"/>
    </source>
</evidence>
<dbReference type="Pfam" id="PF07928">
    <property type="entry name" value="Vps54"/>
    <property type="match status" value="1"/>
</dbReference>
<comment type="subcellular location">
    <subcellularLocation>
        <location evidence="1">Golgi apparatus</location>
        <location evidence="1">trans-Golgi network</location>
    </subcellularLocation>
</comment>
<feature type="coiled-coil region" evidence="7">
    <location>
        <begin position="288"/>
        <end position="349"/>
    </location>
</feature>
<feature type="region of interest" description="Disordered" evidence="8">
    <location>
        <begin position="518"/>
        <end position="551"/>
    </location>
</feature>
<dbReference type="AlphaFoldDB" id="A0A0N1H5T3"/>
<name>A0A0N1H5T3_9EURO</name>
<dbReference type="OrthoDB" id="10259024at2759"/>
<feature type="compositionally biased region" description="Low complexity" evidence="8">
    <location>
        <begin position="173"/>
        <end position="189"/>
    </location>
</feature>
<evidence type="ECO:0000256" key="2">
    <source>
        <dbReference type="ARBA" id="ARBA00009150"/>
    </source>
</evidence>
<dbReference type="STRING" id="1664694.A0A0N1H5T3"/>
<comment type="similarity">
    <text evidence="2">Belongs to the VPS54 family.</text>
</comment>
<dbReference type="PANTHER" id="PTHR12965">
    <property type="entry name" value="VACUOLAR PROTEIN SORTING 54"/>
    <property type="match status" value="1"/>
</dbReference>
<keyword evidence="3" id="KW-0813">Transport</keyword>
<dbReference type="InterPro" id="IPR039745">
    <property type="entry name" value="Vps54"/>
</dbReference>
<evidence type="ECO:0000256" key="5">
    <source>
        <dbReference type="ARBA" id="ARBA00023034"/>
    </source>
</evidence>
<keyword evidence="11" id="KW-1185">Reference proteome</keyword>
<organism evidence="10 11">
    <name type="scientific">Cyphellophora attinorum</name>
    <dbReference type="NCBI Taxonomy" id="1664694"/>
    <lineage>
        <taxon>Eukaryota</taxon>
        <taxon>Fungi</taxon>
        <taxon>Dikarya</taxon>
        <taxon>Ascomycota</taxon>
        <taxon>Pezizomycotina</taxon>
        <taxon>Eurotiomycetes</taxon>
        <taxon>Chaetothyriomycetidae</taxon>
        <taxon>Chaetothyriales</taxon>
        <taxon>Cyphellophoraceae</taxon>
        <taxon>Cyphellophora</taxon>
    </lineage>
</organism>
<dbReference type="GO" id="GO:0042147">
    <property type="term" value="P:retrograde transport, endosome to Golgi"/>
    <property type="evidence" value="ECO:0007669"/>
    <property type="project" value="InterPro"/>
</dbReference>
<dbReference type="RefSeq" id="XP_017996438.1">
    <property type="nucleotide sequence ID" value="XM_018142936.1"/>
</dbReference>
<feature type="compositionally biased region" description="Low complexity" evidence="8">
    <location>
        <begin position="45"/>
        <end position="57"/>
    </location>
</feature>
<keyword evidence="5" id="KW-0333">Golgi apparatus</keyword>
<feature type="compositionally biased region" description="Polar residues" evidence="8">
    <location>
        <begin position="530"/>
        <end position="542"/>
    </location>
</feature>
<dbReference type="PANTHER" id="PTHR12965:SF0">
    <property type="entry name" value="VACUOLAR PROTEIN SORTING-ASSOCIATED PROTEIN 54"/>
    <property type="match status" value="1"/>
</dbReference>
<keyword evidence="4" id="KW-0653">Protein transport</keyword>
<dbReference type="GO" id="GO:0019905">
    <property type="term" value="F:syntaxin binding"/>
    <property type="evidence" value="ECO:0007669"/>
    <property type="project" value="TreeGrafter"/>
</dbReference>
<reference evidence="10 11" key="1">
    <citation type="submission" date="2015-06" db="EMBL/GenBank/DDBJ databases">
        <title>Draft genome of the ant-associated black yeast Phialophora attae CBS 131958.</title>
        <authorList>
            <person name="Moreno L.F."/>
            <person name="Stielow B.J."/>
            <person name="de Hoog S."/>
            <person name="Vicente V.A."/>
            <person name="Weiss V.A."/>
            <person name="de Vries M."/>
            <person name="Cruz L.M."/>
            <person name="Souza E.M."/>
        </authorList>
    </citation>
    <scope>NUCLEOTIDE SEQUENCE [LARGE SCALE GENOMIC DNA]</scope>
    <source>
        <strain evidence="10 11">CBS 131958</strain>
    </source>
</reference>
<feature type="domain" description="Vacuolar protein sorting-associated protein 54 C-terminal" evidence="9">
    <location>
        <begin position="790"/>
        <end position="925"/>
    </location>
</feature>
<evidence type="ECO:0000256" key="3">
    <source>
        <dbReference type="ARBA" id="ARBA00022448"/>
    </source>
</evidence>
<feature type="region of interest" description="Disordered" evidence="8">
    <location>
        <begin position="596"/>
        <end position="621"/>
    </location>
</feature>
<dbReference type="Proteomes" id="UP000038010">
    <property type="component" value="Unassembled WGS sequence"/>
</dbReference>
<dbReference type="GeneID" id="28734816"/>
<sequence length="1054" mass="116235">MASPRDSLRNAAVSPAAQSPSTGYPFPSMDLPQRQRPPRGNVRRGSTASSIASIGGSLDTTSSKKPIPELGQNAISTLLQHPIQRTGLQAMGSTASSGYRAPTQRDIPPVALTNIPHIESKAFSPYLSQVGSLYEAFQRAKSESDGDSALFQRDKKDSREEEWQAALAKRPGSSRTNSISSISSMLSPIEAPSPKRRSSAQRRTAVTPLSTIPSVYSDVDFHLENPRTFDVVSEHAELVSDPRAAPSGRKSLATNAILQEKLSWYMDTVEVHLISSISTASKSFFSALGSLRELHAEAEDSIERIQKLRKDLAKLDKEMAIDGLKVVNLKQRRQNIRKLAESIMQLEDIVSAVTKCEDMVDRGEVDTVFDNLDNVERLIRGKEPLHGEEESTTRYARRNLSSLNALAGAFEDLGHIRHRIGKVYESKFQESLLGDIRRHVDKTSTTTTLERWGNSFTRPKAGQRRAPSSFPSYMSIDHELRAELEAEMKGLARAKYTTPAATAFRAAVLREMKTMIRKQLPSTNDDDAVSTISSSTHGGRSRSQQEKASILGRNLRSLDPEDWYSMLSKIYTNTSEALRRLSVQVKILLDITSNLPESNLKSPDPSRALSPQPGGRPRSTSNVQLEMQQALDLSSLLGEGVDLIQNQLTKVVRVRSQQNAELPLDAFLKYFALNKLFTDECEAISGQTGQGLKTVLDSQIKEYVSRFAEQQKASVVRVLDADKWDAKDFGDHENAILDLIQAGSTDDQATWLQDTRVWEAPTTETSTNGTTTNGTATAKDTKVRLATLDEQKYILPESAAAMMASIEQFEHLAAGIPSMTPEIATGLLDTLKLFNSRSSQLILGAGATRSAGLKNITTKHLALSSQALSFIIALTPYVREFFRRQVPPQSQASQAMTADFENVKRRLQEHQMAIHEKLIEIMSGRAALHVKSMRNIDWEEAAKNKNVSVSPYMETLTKETATLQKVLTKHLPEGVVAGIMGPVFANYKQSWEKGFTEVELRSEAAKDRLVADAQHFEARLSKLEGTGDLGEYILNVVKSKEVNTRPAEGSAGTS</sequence>
<feature type="region of interest" description="Disordered" evidence="8">
    <location>
        <begin position="144"/>
        <end position="206"/>
    </location>
</feature>
<proteinExistence type="inferred from homology"/>
<dbReference type="GO" id="GO:0005829">
    <property type="term" value="C:cytosol"/>
    <property type="evidence" value="ECO:0007669"/>
    <property type="project" value="GOC"/>
</dbReference>
<dbReference type="InterPro" id="IPR012501">
    <property type="entry name" value="Vps54_C"/>
</dbReference>
<feature type="region of interest" description="Disordered" evidence="8">
    <location>
        <begin position="1"/>
        <end position="68"/>
    </location>
</feature>
<evidence type="ECO:0000259" key="9">
    <source>
        <dbReference type="Pfam" id="PF07928"/>
    </source>
</evidence>
<evidence type="ECO:0000256" key="4">
    <source>
        <dbReference type="ARBA" id="ARBA00022927"/>
    </source>
</evidence>
<evidence type="ECO:0000256" key="1">
    <source>
        <dbReference type="ARBA" id="ARBA00004601"/>
    </source>
</evidence>
<dbReference type="GO" id="GO:0000938">
    <property type="term" value="C:GARP complex"/>
    <property type="evidence" value="ECO:0007669"/>
    <property type="project" value="InterPro"/>
</dbReference>
<gene>
    <name evidence="10" type="ORF">AB675_2927</name>
</gene>
<dbReference type="VEuPathDB" id="FungiDB:AB675_2927"/>
<evidence type="ECO:0000256" key="6">
    <source>
        <dbReference type="ARBA" id="ARBA00023054"/>
    </source>
</evidence>